<dbReference type="InterPro" id="IPR050979">
    <property type="entry name" value="LD-transpeptidase"/>
</dbReference>
<keyword evidence="8" id="KW-0732">Signal</keyword>
<dbReference type="Pfam" id="PF17964">
    <property type="entry name" value="Big_10"/>
    <property type="match status" value="1"/>
</dbReference>
<evidence type="ECO:0000313" key="11">
    <source>
        <dbReference type="Proteomes" id="UP001183619"/>
    </source>
</evidence>
<dbReference type="SUPFAM" id="SSF141523">
    <property type="entry name" value="L,D-transpeptidase catalytic domain-like"/>
    <property type="match status" value="1"/>
</dbReference>
<evidence type="ECO:0000256" key="5">
    <source>
        <dbReference type="ARBA" id="ARBA00023315"/>
    </source>
</evidence>
<comment type="caution">
    <text evidence="10">The sequence shown here is derived from an EMBL/GenBank/DDBJ whole genome shotgun (WGS) entry which is preliminary data.</text>
</comment>
<feature type="domain" description="L,D-TPase catalytic" evidence="9">
    <location>
        <begin position="238"/>
        <end position="362"/>
    </location>
</feature>
<feature type="active site" description="Proton donor/acceptor" evidence="7">
    <location>
        <position position="320"/>
    </location>
</feature>
<evidence type="ECO:0000313" key="10">
    <source>
        <dbReference type="EMBL" id="MDR7353644.1"/>
    </source>
</evidence>
<evidence type="ECO:0000259" key="9">
    <source>
        <dbReference type="PROSITE" id="PS52029"/>
    </source>
</evidence>
<dbReference type="PANTHER" id="PTHR30582">
    <property type="entry name" value="L,D-TRANSPEPTIDASE"/>
    <property type="match status" value="1"/>
</dbReference>
<keyword evidence="2" id="KW-0808">Transferase</keyword>
<dbReference type="Gene3D" id="2.40.440.10">
    <property type="entry name" value="L,D-transpeptidase catalytic domain-like"/>
    <property type="match status" value="1"/>
</dbReference>
<keyword evidence="3 7" id="KW-0133">Cell shape</keyword>
<proteinExistence type="predicted"/>
<evidence type="ECO:0000256" key="7">
    <source>
        <dbReference type="PROSITE-ProRule" id="PRU01373"/>
    </source>
</evidence>
<keyword evidence="6 7" id="KW-0961">Cell wall biogenesis/degradation</keyword>
<feature type="active site" description="Nucleophile" evidence="7">
    <location>
        <position position="338"/>
    </location>
</feature>
<dbReference type="EMBL" id="JAVDYF010000001">
    <property type="protein sequence ID" value="MDR7353644.1"/>
    <property type="molecule type" value="Genomic_DNA"/>
</dbReference>
<evidence type="ECO:0000256" key="1">
    <source>
        <dbReference type="ARBA" id="ARBA00004752"/>
    </source>
</evidence>
<evidence type="ECO:0000256" key="6">
    <source>
        <dbReference type="ARBA" id="ARBA00023316"/>
    </source>
</evidence>
<dbReference type="InterPro" id="IPR041280">
    <property type="entry name" value="Big_10"/>
</dbReference>
<dbReference type="CDD" id="cd13432">
    <property type="entry name" value="LDT_IgD_like_2"/>
    <property type="match status" value="1"/>
</dbReference>
<feature type="chain" id="PRO_5045685405" evidence="8">
    <location>
        <begin position="19"/>
        <end position="393"/>
    </location>
</feature>
<dbReference type="PANTHER" id="PTHR30582:SF2">
    <property type="entry name" value="L,D-TRANSPEPTIDASE YCIB-RELATED"/>
    <property type="match status" value="1"/>
</dbReference>
<feature type="signal peptide" evidence="8">
    <location>
        <begin position="1"/>
        <end position="18"/>
    </location>
</feature>
<name>A0ABU2B8D3_9CORY</name>
<evidence type="ECO:0000256" key="4">
    <source>
        <dbReference type="ARBA" id="ARBA00022984"/>
    </source>
</evidence>
<dbReference type="PROSITE" id="PS52029">
    <property type="entry name" value="LD_TPASE"/>
    <property type="match status" value="1"/>
</dbReference>
<keyword evidence="4 7" id="KW-0573">Peptidoglycan synthesis</keyword>
<dbReference type="Proteomes" id="UP001183619">
    <property type="component" value="Unassembled WGS sequence"/>
</dbReference>
<dbReference type="Gene3D" id="2.60.40.3780">
    <property type="match status" value="1"/>
</dbReference>
<organism evidence="10 11">
    <name type="scientific">Corynebacterium felinum</name>
    <dbReference type="NCBI Taxonomy" id="131318"/>
    <lineage>
        <taxon>Bacteria</taxon>
        <taxon>Bacillati</taxon>
        <taxon>Actinomycetota</taxon>
        <taxon>Actinomycetes</taxon>
        <taxon>Mycobacteriales</taxon>
        <taxon>Corynebacteriaceae</taxon>
        <taxon>Corynebacterium</taxon>
    </lineage>
</organism>
<dbReference type="InterPro" id="IPR038063">
    <property type="entry name" value="Transpep_catalytic_dom"/>
</dbReference>
<gene>
    <name evidence="10" type="ORF">J2S37_000182</name>
</gene>
<sequence>MALMRNACIGVAFSIVLAAGTACTIDKGVAETAKSTPATTSTQAPKLLAPQISVKDGATDVNPNQPVVVKSLGEGLSSVRMTNEEGKVIESTLDTDNMRWTTAEQLGFNRTYTVEAKDKNGKTATVTFSTVQTAALSSNSLAPLDGAEVGVGQTIALRFDTFVNNRKDVEKAITVTTVPKVEGAFYWISNQEVRWRPENYWKPGTKVTVDAKLYGVKIGEGVYVGNDNKASFTIGEKVEAIVDDNTKTMTVYKSGEQVKSMPVSLGSAQWPTPNGVYIIGDQYPSLVMDSTTYGLSLENGGYKTPVQFATQMSYSGIFVHAAPWSLWAQGSQNVSHGCVNVSTENAQWFQNFVKRGDLVTVKNTIGQTLSGYDGLGDWNIDWETWKKGNADQA</sequence>
<keyword evidence="11" id="KW-1185">Reference proteome</keyword>
<dbReference type="Gene3D" id="2.60.40.3710">
    <property type="match status" value="1"/>
</dbReference>
<keyword evidence="10" id="KW-0449">Lipoprotein</keyword>
<dbReference type="Pfam" id="PF03734">
    <property type="entry name" value="YkuD"/>
    <property type="match status" value="1"/>
</dbReference>
<dbReference type="PROSITE" id="PS51257">
    <property type="entry name" value="PROKAR_LIPOPROTEIN"/>
    <property type="match status" value="1"/>
</dbReference>
<dbReference type="CDD" id="cd16913">
    <property type="entry name" value="YkuD_like"/>
    <property type="match status" value="1"/>
</dbReference>
<accession>A0ABU2B8D3</accession>
<comment type="pathway">
    <text evidence="1 7">Cell wall biogenesis; peptidoglycan biosynthesis.</text>
</comment>
<evidence type="ECO:0000256" key="3">
    <source>
        <dbReference type="ARBA" id="ARBA00022960"/>
    </source>
</evidence>
<protein>
    <submittedName>
        <fullName evidence="10">Lipoprotein-anchoring transpeptidase ErfK/SrfK</fullName>
    </submittedName>
</protein>
<keyword evidence="5" id="KW-0012">Acyltransferase</keyword>
<evidence type="ECO:0000256" key="8">
    <source>
        <dbReference type="SAM" id="SignalP"/>
    </source>
</evidence>
<dbReference type="InterPro" id="IPR005490">
    <property type="entry name" value="LD_TPept_cat_dom"/>
</dbReference>
<reference evidence="10 11" key="1">
    <citation type="submission" date="2023-07" db="EMBL/GenBank/DDBJ databases">
        <title>Sequencing the genomes of 1000 actinobacteria strains.</title>
        <authorList>
            <person name="Klenk H.-P."/>
        </authorList>
    </citation>
    <scope>NUCLEOTIDE SEQUENCE [LARGE SCALE GENOMIC DNA]</scope>
    <source>
        <strain evidence="10 11">DSM 44508</strain>
    </source>
</reference>
<evidence type="ECO:0000256" key="2">
    <source>
        <dbReference type="ARBA" id="ARBA00022679"/>
    </source>
</evidence>